<evidence type="ECO:0000256" key="1">
    <source>
        <dbReference type="SAM" id="MobiDB-lite"/>
    </source>
</evidence>
<proteinExistence type="predicted"/>
<dbReference type="EMBL" id="CP016181">
    <property type="protein sequence ID" value="AWY02067.1"/>
    <property type="molecule type" value="Genomic_DNA"/>
</dbReference>
<dbReference type="Pfam" id="PF01471">
    <property type="entry name" value="PG_binding_1"/>
    <property type="match status" value="1"/>
</dbReference>
<dbReference type="AlphaFoldDB" id="A0A2Z4PX94"/>
<gene>
    <name evidence="3" type="ORF">A8139_20585</name>
</gene>
<dbReference type="InterPro" id="IPR036366">
    <property type="entry name" value="PGBDSf"/>
</dbReference>
<dbReference type="RefSeq" id="WP_112141119.1">
    <property type="nucleotide sequence ID" value="NZ_CP016181.1"/>
</dbReference>
<dbReference type="OrthoDB" id="8719825at2"/>
<evidence type="ECO:0000313" key="4">
    <source>
        <dbReference type="Proteomes" id="UP000249898"/>
    </source>
</evidence>
<dbReference type="Proteomes" id="UP000249898">
    <property type="component" value="Chromosome"/>
</dbReference>
<organism evidence="3 4">
    <name type="scientific">Marinomonas primoryensis</name>
    <dbReference type="NCBI Taxonomy" id="178399"/>
    <lineage>
        <taxon>Bacteria</taxon>
        <taxon>Pseudomonadati</taxon>
        <taxon>Pseudomonadota</taxon>
        <taxon>Gammaproteobacteria</taxon>
        <taxon>Oceanospirillales</taxon>
        <taxon>Oceanospirillaceae</taxon>
        <taxon>Marinomonas</taxon>
    </lineage>
</organism>
<evidence type="ECO:0000313" key="3">
    <source>
        <dbReference type="EMBL" id="AWY02067.1"/>
    </source>
</evidence>
<reference evidence="3 4" key="1">
    <citation type="submission" date="2016-06" db="EMBL/GenBank/DDBJ databases">
        <title>The sequenced genome of the ice-adhering bacterium Marinomonas primoryensis, from Antarctica.</title>
        <authorList>
            <person name="Graham L."/>
            <person name="Vance T.D.R."/>
            <person name="Davies P.L."/>
        </authorList>
    </citation>
    <scope>NUCLEOTIDE SEQUENCE [LARGE SCALE GENOMIC DNA]</scope>
    <source>
        <strain evidence="3 4">AceL</strain>
    </source>
</reference>
<sequence length="213" mass="22090">MTIKVGGSFIKIDAAGVHIVGSAINLNTGGSVGSGSGFSGLSAARPLGATSPEYDADLEAIEGNDAPDSPLAGMVASAAPTTASDKKSDEAEATEETTTTVSDPILQSSVLKASAVLEQLANNAGPSYQKGSAEDQEVKRIQQALLKMDFDLGSTKDDGDFGSKTETAVKLFQENYQASNNTHAAYSLDNQNGVVDQYTLLGLDEALMEGWKH</sequence>
<feature type="region of interest" description="Disordered" evidence="1">
    <location>
        <begin position="61"/>
        <end position="104"/>
    </location>
</feature>
<dbReference type="InterPro" id="IPR002477">
    <property type="entry name" value="Peptidoglycan-bd-like"/>
</dbReference>
<name>A0A2Z4PX94_9GAMM</name>
<dbReference type="InterPro" id="IPR036365">
    <property type="entry name" value="PGBD-like_sf"/>
</dbReference>
<feature type="domain" description="Peptidoglycan binding-like" evidence="2">
    <location>
        <begin position="135"/>
        <end position="177"/>
    </location>
</feature>
<protein>
    <recommendedName>
        <fullName evidence="2">Peptidoglycan binding-like domain-containing protein</fullName>
    </recommendedName>
</protein>
<dbReference type="Gene3D" id="1.10.101.10">
    <property type="entry name" value="PGBD-like superfamily/PGBD"/>
    <property type="match status" value="1"/>
</dbReference>
<accession>A0A2Z4PX94</accession>
<evidence type="ECO:0000259" key="2">
    <source>
        <dbReference type="Pfam" id="PF01471"/>
    </source>
</evidence>
<dbReference type="SUPFAM" id="SSF47090">
    <property type="entry name" value="PGBD-like"/>
    <property type="match status" value="1"/>
</dbReference>